<dbReference type="GO" id="GO:0005886">
    <property type="term" value="C:plasma membrane"/>
    <property type="evidence" value="ECO:0007669"/>
    <property type="project" value="UniProtKB-SubCell"/>
</dbReference>
<evidence type="ECO:0000256" key="7">
    <source>
        <dbReference type="ARBA" id="ARBA00023136"/>
    </source>
</evidence>
<dbReference type="Pfam" id="PF13231">
    <property type="entry name" value="PMT_2"/>
    <property type="match status" value="1"/>
</dbReference>
<evidence type="ECO:0000313" key="11">
    <source>
        <dbReference type="Proteomes" id="UP000199323"/>
    </source>
</evidence>
<evidence type="ECO:0000256" key="2">
    <source>
        <dbReference type="ARBA" id="ARBA00022475"/>
    </source>
</evidence>
<gene>
    <name evidence="10" type="ORF">SAMN05216251_10658</name>
</gene>
<feature type="transmembrane region" description="Helical" evidence="8">
    <location>
        <begin position="275"/>
        <end position="299"/>
    </location>
</feature>
<evidence type="ECO:0000256" key="6">
    <source>
        <dbReference type="ARBA" id="ARBA00022989"/>
    </source>
</evidence>
<comment type="subcellular location">
    <subcellularLocation>
        <location evidence="1">Cell membrane</location>
        <topology evidence="1">Multi-pass membrane protein</topology>
    </subcellularLocation>
</comment>
<keyword evidence="6 8" id="KW-1133">Transmembrane helix</keyword>
<dbReference type="PANTHER" id="PTHR33908:SF11">
    <property type="entry name" value="MEMBRANE PROTEIN"/>
    <property type="match status" value="1"/>
</dbReference>
<reference evidence="10 11" key="1">
    <citation type="submission" date="2016-10" db="EMBL/GenBank/DDBJ databases">
        <authorList>
            <person name="de Groot N.N."/>
        </authorList>
    </citation>
    <scope>NUCLEOTIDE SEQUENCE [LARGE SCALE GENOMIC DNA]</scope>
    <source>
        <strain evidence="10 11">CGMCC 4.3510</strain>
    </source>
</reference>
<dbReference type="GO" id="GO:0009103">
    <property type="term" value="P:lipopolysaccharide biosynthetic process"/>
    <property type="evidence" value="ECO:0007669"/>
    <property type="project" value="UniProtKB-ARBA"/>
</dbReference>
<protein>
    <submittedName>
        <fullName evidence="10">Dolichyl-phosphate-mannose-protein mannosyltransferase</fullName>
    </submittedName>
</protein>
<dbReference type="PANTHER" id="PTHR33908">
    <property type="entry name" value="MANNOSYLTRANSFERASE YKCB-RELATED"/>
    <property type="match status" value="1"/>
</dbReference>
<organism evidence="10 11">
    <name type="scientific">Actinacidiphila alni</name>
    <dbReference type="NCBI Taxonomy" id="380248"/>
    <lineage>
        <taxon>Bacteria</taxon>
        <taxon>Bacillati</taxon>
        <taxon>Actinomycetota</taxon>
        <taxon>Actinomycetes</taxon>
        <taxon>Kitasatosporales</taxon>
        <taxon>Streptomycetaceae</taxon>
        <taxon>Actinacidiphila</taxon>
    </lineage>
</organism>
<accession>A0A1I2E7Z4</accession>
<keyword evidence="2" id="KW-1003">Cell membrane</keyword>
<feature type="transmembrane region" description="Helical" evidence="8">
    <location>
        <begin position="230"/>
        <end position="255"/>
    </location>
</feature>
<proteinExistence type="predicted"/>
<feature type="transmembrane region" description="Helical" evidence="8">
    <location>
        <begin position="137"/>
        <end position="155"/>
    </location>
</feature>
<dbReference type="Proteomes" id="UP000199323">
    <property type="component" value="Unassembled WGS sequence"/>
</dbReference>
<evidence type="ECO:0000256" key="3">
    <source>
        <dbReference type="ARBA" id="ARBA00022676"/>
    </source>
</evidence>
<feature type="transmembrane region" description="Helical" evidence="8">
    <location>
        <begin position="36"/>
        <end position="53"/>
    </location>
</feature>
<evidence type="ECO:0000256" key="1">
    <source>
        <dbReference type="ARBA" id="ARBA00004651"/>
    </source>
</evidence>
<evidence type="ECO:0000256" key="4">
    <source>
        <dbReference type="ARBA" id="ARBA00022679"/>
    </source>
</evidence>
<evidence type="ECO:0000259" key="9">
    <source>
        <dbReference type="Pfam" id="PF13231"/>
    </source>
</evidence>
<dbReference type="InterPro" id="IPR038731">
    <property type="entry name" value="RgtA/B/C-like"/>
</dbReference>
<feature type="transmembrane region" description="Helical" evidence="8">
    <location>
        <begin position="308"/>
        <end position="331"/>
    </location>
</feature>
<keyword evidence="4 10" id="KW-0808">Transferase</keyword>
<dbReference type="GO" id="GO:0016763">
    <property type="term" value="F:pentosyltransferase activity"/>
    <property type="evidence" value="ECO:0007669"/>
    <property type="project" value="TreeGrafter"/>
</dbReference>
<keyword evidence="5 8" id="KW-0812">Transmembrane</keyword>
<dbReference type="InterPro" id="IPR050297">
    <property type="entry name" value="LipidA_mod_glycosyltrf_83"/>
</dbReference>
<name>A0A1I2E7Z4_9ACTN</name>
<evidence type="ECO:0000256" key="8">
    <source>
        <dbReference type="SAM" id="Phobius"/>
    </source>
</evidence>
<dbReference type="EMBL" id="FONG01000006">
    <property type="protein sequence ID" value="SFE88608.1"/>
    <property type="molecule type" value="Genomic_DNA"/>
</dbReference>
<feature type="domain" description="Glycosyltransferase RgtA/B/C/D-like" evidence="9">
    <location>
        <begin position="89"/>
        <end position="222"/>
    </location>
</feature>
<feature type="transmembrane region" description="Helical" evidence="8">
    <location>
        <begin position="110"/>
        <end position="130"/>
    </location>
</feature>
<dbReference type="AlphaFoldDB" id="A0A1I2E7Z4"/>
<keyword evidence="7 8" id="KW-0472">Membrane</keyword>
<evidence type="ECO:0000313" key="10">
    <source>
        <dbReference type="EMBL" id="SFE88608.1"/>
    </source>
</evidence>
<evidence type="ECO:0000256" key="5">
    <source>
        <dbReference type="ARBA" id="ARBA00022692"/>
    </source>
</evidence>
<dbReference type="STRING" id="380248.SAMN05216251_10658"/>
<keyword evidence="11" id="KW-1185">Reference proteome</keyword>
<keyword evidence="3 10" id="KW-0328">Glycosyltransferase</keyword>
<sequence>MPPTTTAVREAGPPPASVLVPAPLDAPRPAPASRTYWLRLALVLTALAFLLRLPSFTRPVWNPDEGYLAVEARLLAHGGVLYDTVVDRKPPLLPLLYQGLFALFGDGSLWPVRVAAVLATAATALLVAAVAHRRWGAGSGTAAGLICLLLSVGLAPEDTQAAAFEVFILPWTAAAVWCADRHRWTAAGLAVAGAALTKQTGAVTLLPVAWTLWRAARAGRTRGRAGAARLAVGCAAPVAAVALLTGPGRFLFWTVTGSAEYVSPRGAWLTALSRAAGAASILAVAAAGLLLAVGAAWAVRDRPVPGDLWVWLAASGLAVASGCQFFGHYFLQLVPPLALTGAAALRALPRPRTAVACWTALACAGFLAWDLTAPAGEAEHARAVAAAVREHTGPRDHVLVWGIHPEELWFADRPPAVRYPTAGFLTNFSGGRGGVRVGERYAVPGTWRTFAADFAAHPPALVVDDSRGAPYAVDRTPTLRELLGSGYRRAGTVDGAVLYVRADGGPA</sequence>
<dbReference type="RefSeq" id="WP_245796000.1">
    <property type="nucleotide sequence ID" value="NZ_FONG01000006.1"/>
</dbReference>